<dbReference type="EMBL" id="GACK01009452">
    <property type="protein sequence ID" value="JAA55582.1"/>
    <property type="molecule type" value="mRNA"/>
</dbReference>
<accession>L7LVH0</accession>
<reference evidence="2" key="2">
    <citation type="journal article" date="2015" name="J. Proteomics">
        <title>Sexual differences in the sialomes of the zebra tick, Rhipicephalus pulchellus.</title>
        <authorList>
            <person name="Tan A.W."/>
            <person name="Francischetti I.M."/>
            <person name="Slovak M."/>
            <person name="Kini R.M."/>
            <person name="Ribeiro J.M."/>
        </authorList>
    </citation>
    <scope>NUCLEOTIDE SEQUENCE</scope>
    <source>
        <tissue evidence="2">Salivary gland</tissue>
    </source>
</reference>
<protein>
    <submittedName>
        <fullName evidence="2">Uncharacterized protein</fullName>
    </submittedName>
</protein>
<keyword evidence="1" id="KW-0472">Membrane</keyword>
<sequence>MYLYFTRRIYFPFDTTLSAKYLFVGIIFLSLCSCSAGHVTPTKNYTQTRTIRGVVAPFWPCVMSCASNRSIHNSTFPTPFQQVRGISL</sequence>
<feature type="transmembrane region" description="Helical" evidence="1">
    <location>
        <begin position="21"/>
        <end position="39"/>
    </location>
</feature>
<reference evidence="2" key="1">
    <citation type="submission" date="2012-11" db="EMBL/GenBank/DDBJ databases">
        <authorList>
            <person name="Lucero-Rivera Y.E."/>
            <person name="Tovar-Ramirez D."/>
        </authorList>
    </citation>
    <scope>NUCLEOTIDE SEQUENCE</scope>
    <source>
        <tissue evidence="2">Salivary gland</tissue>
    </source>
</reference>
<organism evidence="2">
    <name type="scientific">Rhipicephalus pulchellus</name>
    <name type="common">Yellow backed tick</name>
    <name type="synonym">Dermacentor pulchellus</name>
    <dbReference type="NCBI Taxonomy" id="72859"/>
    <lineage>
        <taxon>Eukaryota</taxon>
        <taxon>Metazoa</taxon>
        <taxon>Ecdysozoa</taxon>
        <taxon>Arthropoda</taxon>
        <taxon>Chelicerata</taxon>
        <taxon>Arachnida</taxon>
        <taxon>Acari</taxon>
        <taxon>Parasitiformes</taxon>
        <taxon>Ixodida</taxon>
        <taxon>Ixodoidea</taxon>
        <taxon>Ixodidae</taxon>
        <taxon>Rhipicephalinae</taxon>
        <taxon>Rhipicephalus</taxon>
        <taxon>Rhipicephalus</taxon>
    </lineage>
</organism>
<evidence type="ECO:0000313" key="2">
    <source>
        <dbReference type="EMBL" id="JAA55582.1"/>
    </source>
</evidence>
<proteinExistence type="evidence at transcript level"/>
<keyword evidence="1" id="KW-1133">Transmembrane helix</keyword>
<name>L7LVH0_RHIPC</name>
<keyword evidence="1" id="KW-0812">Transmembrane</keyword>
<dbReference type="AlphaFoldDB" id="L7LVH0"/>
<dbReference type="PROSITE" id="PS51257">
    <property type="entry name" value="PROKAR_LIPOPROTEIN"/>
    <property type="match status" value="1"/>
</dbReference>
<evidence type="ECO:0000256" key="1">
    <source>
        <dbReference type="SAM" id="Phobius"/>
    </source>
</evidence>